<organism evidence="1 2">
    <name type="scientific">Hymenoscyphus albidus</name>
    <dbReference type="NCBI Taxonomy" id="595503"/>
    <lineage>
        <taxon>Eukaryota</taxon>
        <taxon>Fungi</taxon>
        <taxon>Dikarya</taxon>
        <taxon>Ascomycota</taxon>
        <taxon>Pezizomycotina</taxon>
        <taxon>Leotiomycetes</taxon>
        <taxon>Helotiales</taxon>
        <taxon>Helotiaceae</taxon>
        <taxon>Hymenoscyphus</taxon>
    </lineage>
</organism>
<comment type="caution">
    <text evidence="1">The sequence shown here is derived from an EMBL/GenBank/DDBJ whole genome shotgun (WGS) entry which is preliminary data.</text>
</comment>
<evidence type="ECO:0000313" key="2">
    <source>
        <dbReference type="Proteomes" id="UP000701801"/>
    </source>
</evidence>
<keyword evidence="2" id="KW-1185">Reference proteome</keyword>
<dbReference type="Proteomes" id="UP000701801">
    <property type="component" value="Unassembled WGS sequence"/>
</dbReference>
<evidence type="ECO:0000313" key="1">
    <source>
        <dbReference type="EMBL" id="CAG8979255.1"/>
    </source>
</evidence>
<dbReference type="EMBL" id="CAJVRM010000302">
    <property type="protein sequence ID" value="CAG8979255.1"/>
    <property type="molecule type" value="Genomic_DNA"/>
</dbReference>
<dbReference type="AlphaFoldDB" id="A0A9N9LUC8"/>
<protein>
    <submittedName>
        <fullName evidence="1">Uncharacterized protein</fullName>
    </submittedName>
</protein>
<sequence length="424" mass="49124">MPTNLTDLPQEIRDMIWNELLLDDTENRLKHRKISTQLFQVNKAISADTLAFFYRENAFVLIEDIDTRTGCFLSHLLDSALLTKSRCHMTFLLPDMEFPPKVALRIKLLQGYNKAVMGGENKWEETVDRRSKQRVVQVLMPGKYLPRLIQTINCTRSPFYYVKDYVGPPIFGMKLDFETELEEYYQGNGVAQRLVDGLKGLLQFQGYDWYSNWRGFNSARLITGPTFNTEFTITGLDDKLATELLQNSDLPMWTRGDVIAKSKHLIQQAKTHEARGDYAEAYLDLYASQLMIGHHKVRGFMNANLPAWIGLEITSILFDILFAYSELAWNLRSEYREFFLRRFDVESTGEISRAFGKVMRNSPRHPYLRGDRADEGHLKGSTLEDLKARRSTLFLRYSRYALSIGDFSNTVNYLRLALAKDLRI</sequence>
<dbReference type="OrthoDB" id="62952at2759"/>
<name>A0A9N9LUC8_9HELO</name>
<proteinExistence type="predicted"/>
<gene>
    <name evidence="1" type="ORF">HYALB_00012896</name>
</gene>
<accession>A0A9N9LUC8</accession>
<reference evidence="1" key="1">
    <citation type="submission" date="2021-07" db="EMBL/GenBank/DDBJ databases">
        <authorList>
            <person name="Durling M."/>
        </authorList>
    </citation>
    <scope>NUCLEOTIDE SEQUENCE</scope>
</reference>